<evidence type="ECO:0000313" key="2">
    <source>
        <dbReference type="Proteomes" id="UP001281731"/>
    </source>
</evidence>
<organism evidence="1 2">
    <name type="scientific">Actinotignum urinale</name>
    <dbReference type="NCBI Taxonomy" id="190146"/>
    <lineage>
        <taxon>Bacteria</taxon>
        <taxon>Bacillati</taxon>
        <taxon>Actinomycetota</taxon>
        <taxon>Actinomycetes</taxon>
        <taxon>Actinomycetales</taxon>
        <taxon>Actinomycetaceae</taxon>
        <taxon>Actinotignum</taxon>
    </lineage>
</organism>
<dbReference type="RefSeq" id="WP_320752958.1">
    <property type="nucleotide sequence ID" value="NZ_JAWNFT010000001.1"/>
</dbReference>
<evidence type="ECO:0000313" key="1">
    <source>
        <dbReference type="EMBL" id="MDY5154314.1"/>
    </source>
</evidence>
<gene>
    <name evidence="1" type="ORF">R6G80_01030</name>
</gene>
<accession>A0AAW9HRN7</accession>
<name>A0AAW9HRN7_9ACTO</name>
<dbReference type="EMBL" id="JAWNGC010000001">
    <property type="protein sequence ID" value="MDY5154314.1"/>
    <property type="molecule type" value="Genomic_DNA"/>
</dbReference>
<protein>
    <submittedName>
        <fullName evidence="1">Uncharacterized protein</fullName>
    </submittedName>
</protein>
<dbReference type="AlphaFoldDB" id="A0AAW9HRN7"/>
<reference evidence="1" key="1">
    <citation type="submission" date="2023-10" db="EMBL/GenBank/DDBJ databases">
        <title>Whole Genome based description of the genera Actinobaculum and Actinotignum reveals a complex phylogenetic relationship within the species included in the genus Actinotignum.</title>
        <authorList>
            <person name="Jensen C.S."/>
            <person name="Dargis R."/>
            <person name="Kemp M."/>
            <person name="Christensen J.J."/>
        </authorList>
    </citation>
    <scope>NUCLEOTIDE SEQUENCE</scope>
    <source>
        <strain evidence="1">SLA_B511</strain>
    </source>
</reference>
<dbReference type="Proteomes" id="UP001281731">
    <property type="component" value="Unassembled WGS sequence"/>
</dbReference>
<sequence length="67" mass="7716">MSQSFITGMKKGMDIVANPSPERLQKLRENLSKQDMVAEAWMATGRQLTQAMNYYQKTNSAYTLKRK</sequence>
<proteinExistence type="predicted"/>
<comment type="caution">
    <text evidence="1">The sequence shown here is derived from an EMBL/GenBank/DDBJ whole genome shotgun (WGS) entry which is preliminary data.</text>
</comment>